<accession>A0ABX7PXC7</accession>
<evidence type="ECO:0000256" key="2">
    <source>
        <dbReference type="SAM" id="MobiDB-lite"/>
    </source>
</evidence>
<gene>
    <name evidence="4" type="ORF">EM20IM_03330</name>
</gene>
<name>A0ABX7PXC7_9BACT</name>
<reference evidence="4 5" key="1">
    <citation type="submission" date="2020-12" db="EMBL/GenBank/DDBJ databases">
        <authorList>
            <person name="Awala S.I."/>
            <person name="Gwak J.-H."/>
            <person name="Kim S.-J."/>
            <person name="Rhee S.-K."/>
        </authorList>
    </citation>
    <scope>NUCLEOTIDE SEQUENCE [LARGE SCALE GENOMIC DNA]</scope>
    <source>
        <strain evidence="4 5">IT5</strain>
    </source>
</reference>
<evidence type="ECO:0000313" key="4">
    <source>
        <dbReference type="EMBL" id="QSR87374.1"/>
    </source>
</evidence>
<keyword evidence="3" id="KW-0472">Membrane</keyword>
<evidence type="ECO:0000313" key="5">
    <source>
        <dbReference type="Proteomes" id="UP000663088"/>
    </source>
</evidence>
<keyword evidence="5" id="KW-1185">Reference proteome</keyword>
<feature type="region of interest" description="Disordered" evidence="2">
    <location>
        <begin position="1"/>
        <end position="90"/>
    </location>
</feature>
<dbReference type="Proteomes" id="UP000663088">
    <property type="component" value="Chromosome"/>
</dbReference>
<evidence type="ECO:0000256" key="3">
    <source>
        <dbReference type="SAM" id="Phobius"/>
    </source>
</evidence>
<feature type="compositionally biased region" description="Basic and acidic residues" evidence="2">
    <location>
        <begin position="49"/>
        <end position="73"/>
    </location>
</feature>
<feature type="compositionally biased region" description="Basic residues" evidence="2">
    <location>
        <begin position="10"/>
        <end position="21"/>
    </location>
</feature>
<organism evidence="4 5">
    <name type="scientific">Candidatus Methylacidiphilum infernorum</name>
    <dbReference type="NCBI Taxonomy" id="511746"/>
    <lineage>
        <taxon>Bacteria</taxon>
        <taxon>Pseudomonadati</taxon>
        <taxon>Verrucomicrobiota</taxon>
        <taxon>Methylacidiphilae</taxon>
        <taxon>Methylacidiphilales</taxon>
        <taxon>Methylacidiphilaceae</taxon>
        <taxon>Methylacidiphilum (ex Ratnadevi et al. 2023)</taxon>
    </lineage>
</organism>
<keyword evidence="1" id="KW-0175">Coiled coil</keyword>
<protein>
    <submittedName>
        <fullName evidence="4">Uncharacterized protein</fullName>
    </submittedName>
</protein>
<sequence>MAEAEENTKLPRRRGRPKKQSFPRLPSKNSQELFLEGSAPFTDLNLVENKIEQLQKKAEAEKEPHQKIEKNNTENKPMGQSKIENSLPGVLPSEGLSSLPPFSFPKGKGQGDNSADFKSEMQMKAMNMPQNTTADTLKKTIEKQSKEQRSLQKILSVFFFSFVALFCFILILAVYGAVVIFQKIHTQDVLITEVEKKLQGRIDQLEGLALQQKKEIDELESSLNQLHSYITDTQKDLSKIRSKIDILESKIAEHSQNLQQISADIKQDKQNRLKKEEILLKRISLLEEERTKASYDRKRAKASFHP</sequence>
<feature type="transmembrane region" description="Helical" evidence="3">
    <location>
        <begin position="154"/>
        <end position="181"/>
    </location>
</feature>
<feature type="coiled-coil region" evidence="1">
    <location>
        <begin position="195"/>
        <end position="271"/>
    </location>
</feature>
<keyword evidence="3" id="KW-1133">Transmembrane helix</keyword>
<keyword evidence="3" id="KW-0812">Transmembrane</keyword>
<dbReference type="EMBL" id="CP065956">
    <property type="protein sequence ID" value="QSR87374.1"/>
    <property type="molecule type" value="Genomic_DNA"/>
</dbReference>
<dbReference type="Gene3D" id="1.20.1170.10">
    <property type="match status" value="1"/>
</dbReference>
<proteinExistence type="predicted"/>
<evidence type="ECO:0000256" key="1">
    <source>
        <dbReference type="SAM" id="Coils"/>
    </source>
</evidence>
<dbReference type="RefSeq" id="WP_206847822.1">
    <property type="nucleotide sequence ID" value="NZ_CP065956.1"/>
</dbReference>